<reference evidence="3 4" key="1">
    <citation type="journal article" date="2019" name="Commun. Biol.">
        <title>The bagworm genome reveals a unique fibroin gene that provides high tensile strength.</title>
        <authorList>
            <person name="Kono N."/>
            <person name="Nakamura H."/>
            <person name="Ohtoshi R."/>
            <person name="Tomita M."/>
            <person name="Numata K."/>
            <person name="Arakawa K."/>
        </authorList>
    </citation>
    <scope>NUCLEOTIDE SEQUENCE [LARGE SCALE GENOMIC DNA]</scope>
</reference>
<proteinExistence type="predicted"/>
<dbReference type="Proteomes" id="UP000299102">
    <property type="component" value="Unassembled WGS sequence"/>
</dbReference>
<dbReference type="EMBL" id="BGZK01000926">
    <property type="protein sequence ID" value="GBP65354.1"/>
    <property type="molecule type" value="Genomic_DNA"/>
</dbReference>
<dbReference type="SUPFAM" id="SSF117281">
    <property type="entry name" value="Kelch motif"/>
    <property type="match status" value="1"/>
</dbReference>
<gene>
    <name evidence="3" type="primary">KLHL30</name>
    <name evidence="3" type="ORF">EVAR_52128_1</name>
</gene>
<keyword evidence="2" id="KW-0677">Repeat</keyword>
<keyword evidence="1" id="KW-0880">Kelch repeat</keyword>
<keyword evidence="4" id="KW-1185">Reference proteome</keyword>
<evidence type="ECO:0000256" key="1">
    <source>
        <dbReference type="ARBA" id="ARBA00022441"/>
    </source>
</evidence>
<dbReference type="Gene3D" id="2.120.10.80">
    <property type="entry name" value="Kelch-type beta propeller"/>
    <property type="match status" value="1"/>
</dbReference>
<sequence>MHFKLTPEARVDSRQLVADHDRVRDAQLTFGVANVVLHLKDSAWESFARKKLAETYGCSELADHTLVYIAQNGALPSLNAMIMCVTLAVTRPLRYVLWDVKVVQAVVRWLEHEPDARTQHNIQVLRLLPLDSLPKQELDDIWKNARHAQLARDLNTFAAGMLSSLEIKNSELQFGSLMSSKVSSKDPPPLGASVILELPMYEVLAVKAHPETHKALYLMGGKDKTSLFKYILGNKAWEVLTPMTTVRERAGFAALGGRLYVAGGLTDDVIQNACSVYDPASRNWNFTLAFNRMTSRDVVSCSSRLCVGEFTLVRKRNKIVNGPGLMMHPGMRCRRTTPRQLAGMSRGRVDFCLAALGDKLYAFGYNSVDVYDPAANTWTLAGNVFLERETAAVATYKGELLIVHD</sequence>
<accession>A0A4C1XS29</accession>
<dbReference type="STRING" id="151549.A0A4C1XS29"/>
<dbReference type="InterPro" id="IPR006652">
    <property type="entry name" value="Kelch_1"/>
</dbReference>
<comment type="caution">
    <text evidence="3">The sequence shown here is derived from an EMBL/GenBank/DDBJ whole genome shotgun (WGS) entry which is preliminary data.</text>
</comment>
<dbReference type="InterPro" id="IPR015915">
    <property type="entry name" value="Kelch-typ_b-propeller"/>
</dbReference>
<dbReference type="Pfam" id="PF01344">
    <property type="entry name" value="Kelch_1"/>
    <property type="match status" value="1"/>
</dbReference>
<name>A0A4C1XS29_EUMVA</name>
<evidence type="ECO:0000313" key="4">
    <source>
        <dbReference type="Proteomes" id="UP000299102"/>
    </source>
</evidence>
<evidence type="ECO:0000313" key="3">
    <source>
        <dbReference type="EMBL" id="GBP65354.1"/>
    </source>
</evidence>
<dbReference type="PANTHER" id="PTHR24412:SF489">
    <property type="entry name" value="RING FINGER DOMAIN AND KELCH REPEAT-CONTAINING PROTEIN DDB_G0271372"/>
    <property type="match status" value="1"/>
</dbReference>
<protein>
    <submittedName>
        <fullName evidence="3">Kelch-like protein 30</fullName>
    </submittedName>
</protein>
<organism evidence="3 4">
    <name type="scientific">Eumeta variegata</name>
    <name type="common">Bagworm moth</name>
    <name type="synonym">Eumeta japonica</name>
    <dbReference type="NCBI Taxonomy" id="151549"/>
    <lineage>
        <taxon>Eukaryota</taxon>
        <taxon>Metazoa</taxon>
        <taxon>Ecdysozoa</taxon>
        <taxon>Arthropoda</taxon>
        <taxon>Hexapoda</taxon>
        <taxon>Insecta</taxon>
        <taxon>Pterygota</taxon>
        <taxon>Neoptera</taxon>
        <taxon>Endopterygota</taxon>
        <taxon>Lepidoptera</taxon>
        <taxon>Glossata</taxon>
        <taxon>Ditrysia</taxon>
        <taxon>Tineoidea</taxon>
        <taxon>Psychidae</taxon>
        <taxon>Oiketicinae</taxon>
        <taxon>Eumeta</taxon>
    </lineage>
</organism>
<dbReference type="PANTHER" id="PTHR24412">
    <property type="entry name" value="KELCH PROTEIN"/>
    <property type="match status" value="1"/>
</dbReference>
<evidence type="ECO:0000256" key="2">
    <source>
        <dbReference type="ARBA" id="ARBA00022737"/>
    </source>
</evidence>
<dbReference type="OrthoDB" id="191037at2759"/>
<dbReference type="AlphaFoldDB" id="A0A4C1XS29"/>